<keyword evidence="2" id="KW-1133">Transmembrane helix</keyword>
<sequence length="211" mass="21744">MAYGPLAYGPVVREREQSGGGLVAIGVLLLVQLVAELGVLGYDVAQKGPVYLLDALGLTYDHFVDAPVGFFGWDAAFSVALLVLAVGAFTKGRWVRPAAVALLGVGAYQSAASLLNQLFSATSRQAFAQPIGHLWLNLTLVLSVALAIAVAVIVLATRAPAPAAAPAPPALPYPPYVPQQRQGHPPIPPTTPGPHTPPPPPQGPPQGPPSP</sequence>
<gene>
    <name evidence="3" type="ORF">ACFQMG_19760</name>
</gene>
<feature type="compositionally biased region" description="Pro residues" evidence="1">
    <location>
        <begin position="185"/>
        <end position="211"/>
    </location>
</feature>
<keyword evidence="4" id="KW-1185">Reference proteome</keyword>
<dbReference type="RefSeq" id="WP_345705577.1">
    <property type="nucleotide sequence ID" value="NZ_BAABKV010000001.1"/>
</dbReference>
<comment type="caution">
    <text evidence="3">The sequence shown here is derived from an EMBL/GenBank/DDBJ whole genome shotgun (WGS) entry which is preliminary data.</text>
</comment>
<feature type="transmembrane region" description="Helical" evidence="2">
    <location>
        <begin position="21"/>
        <end position="42"/>
    </location>
</feature>
<accession>A0ABW2FX20</accession>
<keyword evidence="2" id="KW-0812">Transmembrane</keyword>
<keyword evidence="2" id="KW-0472">Membrane</keyword>
<proteinExistence type="predicted"/>
<reference evidence="4" key="1">
    <citation type="journal article" date="2019" name="Int. J. Syst. Evol. Microbiol.">
        <title>The Global Catalogue of Microorganisms (GCM) 10K type strain sequencing project: providing services to taxonomists for standard genome sequencing and annotation.</title>
        <authorList>
            <consortium name="The Broad Institute Genomics Platform"/>
            <consortium name="The Broad Institute Genome Sequencing Center for Infectious Disease"/>
            <person name="Wu L."/>
            <person name="Ma J."/>
        </authorList>
    </citation>
    <scope>NUCLEOTIDE SEQUENCE [LARGE SCALE GENOMIC DNA]</scope>
    <source>
        <strain evidence="4">CGMCC 1.12859</strain>
    </source>
</reference>
<evidence type="ECO:0000256" key="1">
    <source>
        <dbReference type="SAM" id="MobiDB-lite"/>
    </source>
</evidence>
<feature type="transmembrane region" description="Helical" evidence="2">
    <location>
        <begin position="70"/>
        <end position="90"/>
    </location>
</feature>
<organism evidence="3 4">
    <name type="scientific">Kitasatospora paranensis</name>
    <dbReference type="NCBI Taxonomy" id="258053"/>
    <lineage>
        <taxon>Bacteria</taxon>
        <taxon>Bacillati</taxon>
        <taxon>Actinomycetota</taxon>
        <taxon>Actinomycetes</taxon>
        <taxon>Kitasatosporales</taxon>
        <taxon>Streptomycetaceae</taxon>
        <taxon>Kitasatospora</taxon>
    </lineage>
</organism>
<feature type="transmembrane region" description="Helical" evidence="2">
    <location>
        <begin position="135"/>
        <end position="156"/>
    </location>
</feature>
<protein>
    <submittedName>
        <fullName evidence="3">Uncharacterized protein</fullName>
    </submittedName>
</protein>
<evidence type="ECO:0000313" key="3">
    <source>
        <dbReference type="EMBL" id="MFC7181791.1"/>
    </source>
</evidence>
<evidence type="ECO:0000256" key="2">
    <source>
        <dbReference type="SAM" id="Phobius"/>
    </source>
</evidence>
<dbReference type="Proteomes" id="UP001596435">
    <property type="component" value="Unassembled WGS sequence"/>
</dbReference>
<name>A0ABW2FX20_9ACTN</name>
<feature type="region of interest" description="Disordered" evidence="1">
    <location>
        <begin position="170"/>
        <end position="211"/>
    </location>
</feature>
<evidence type="ECO:0000313" key="4">
    <source>
        <dbReference type="Proteomes" id="UP001596435"/>
    </source>
</evidence>
<dbReference type="EMBL" id="JBHTAJ010000036">
    <property type="protein sequence ID" value="MFC7181791.1"/>
    <property type="molecule type" value="Genomic_DNA"/>
</dbReference>
<feature type="transmembrane region" description="Helical" evidence="2">
    <location>
        <begin position="97"/>
        <end position="115"/>
    </location>
</feature>